<protein>
    <submittedName>
        <fullName evidence="1">Uncharacterized protein</fullName>
    </submittedName>
</protein>
<gene>
    <name evidence="1" type="ORF">OUZ56_020604</name>
</gene>
<dbReference type="Proteomes" id="UP001234178">
    <property type="component" value="Unassembled WGS sequence"/>
</dbReference>
<comment type="caution">
    <text evidence="1">The sequence shown here is derived from an EMBL/GenBank/DDBJ whole genome shotgun (WGS) entry which is preliminary data.</text>
</comment>
<sequence length="76" mass="8819">MASLTSPPLYQLSYRRTKIFQENPILMSYVKDETDSRFEKTDEENEILLSTALPTELSTDVNLHTYEATDQAYEKP</sequence>
<accession>A0ABQ9ZG05</accession>
<evidence type="ECO:0000313" key="2">
    <source>
        <dbReference type="Proteomes" id="UP001234178"/>
    </source>
</evidence>
<name>A0ABQ9ZG05_9CRUS</name>
<keyword evidence="2" id="KW-1185">Reference proteome</keyword>
<proteinExistence type="predicted"/>
<organism evidence="1 2">
    <name type="scientific">Daphnia magna</name>
    <dbReference type="NCBI Taxonomy" id="35525"/>
    <lineage>
        <taxon>Eukaryota</taxon>
        <taxon>Metazoa</taxon>
        <taxon>Ecdysozoa</taxon>
        <taxon>Arthropoda</taxon>
        <taxon>Crustacea</taxon>
        <taxon>Branchiopoda</taxon>
        <taxon>Diplostraca</taxon>
        <taxon>Cladocera</taxon>
        <taxon>Anomopoda</taxon>
        <taxon>Daphniidae</taxon>
        <taxon>Daphnia</taxon>
    </lineage>
</organism>
<evidence type="ECO:0000313" key="1">
    <source>
        <dbReference type="EMBL" id="KAK4011485.1"/>
    </source>
</evidence>
<reference evidence="1 2" key="1">
    <citation type="journal article" date="2023" name="Nucleic Acids Res.">
        <title>The hologenome of Daphnia magna reveals possible DNA methylation and microbiome-mediated evolution of the host genome.</title>
        <authorList>
            <person name="Chaturvedi A."/>
            <person name="Li X."/>
            <person name="Dhandapani V."/>
            <person name="Marshall H."/>
            <person name="Kissane S."/>
            <person name="Cuenca-Cambronero M."/>
            <person name="Asole G."/>
            <person name="Calvet F."/>
            <person name="Ruiz-Romero M."/>
            <person name="Marangio P."/>
            <person name="Guigo R."/>
            <person name="Rago D."/>
            <person name="Mirbahai L."/>
            <person name="Eastwood N."/>
            <person name="Colbourne J.K."/>
            <person name="Zhou J."/>
            <person name="Mallon E."/>
            <person name="Orsini L."/>
        </authorList>
    </citation>
    <scope>NUCLEOTIDE SEQUENCE [LARGE SCALE GENOMIC DNA]</scope>
    <source>
        <strain evidence="1">LRV0_1</strain>
    </source>
</reference>
<dbReference type="EMBL" id="JAOYFB010000003">
    <property type="protein sequence ID" value="KAK4011485.1"/>
    <property type="molecule type" value="Genomic_DNA"/>
</dbReference>